<dbReference type="GO" id="GO:0032211">
    <property type="term" value="P:negative regulation of telomere maintenance via telomerase"/>
    <property type="evidence" value="ECO:0007669"/>
    <property type="project" value="TreeGrafter"/>
</dbReference>
<dbReference type="Pfam" id="PF15490">
    <property type="entry name" value="Ten1_2"/>
    <property type="match status" value="1"/>
</dbReference>
<gene>
    <name evidence="1" type="primary">TEN1</name>
</gene>
<dbReference type="PANTHER" id="PTHR33905:SF1">
    <property type="entry name" value="CST COMPLEX SUBUNIT TEN1"/>
    <property type="match status" value="1"/>
</dbReference>
<dbReference type="GO" id="GO:1990879">
    <property type="term" value="C:CST complex"/>
    <property type="evidence" value="ECO:0007669"/>
    <property type="project" value="InterPro"/>
</dbReference>
<dbReference type="InterPro" id="IPR029146">
    <property type="entry name" value="Ten1_animal_plant"/>
</dbReference>
<dbReference type="GO" id="GO:0042162">
    <property type="term" value="F:telomeric DNA binding"/>
    <property type="evidence" value="ECO:0007669"/>
    <property type="project" value="TreeGrafter"/>
</dbReference>
<reference evidence="1 2" key="1">
    <citation type="submission" date="2019-04" db="EMBL/GenBank/DDBJ databases">
        <authorList>
            <consortium name="Wellcome Sanger Institute Data Sharing"/>
        </authorList>
    </citation>
    <scope>NUCLEOTIDE SEQUENCE [LARGE SCALE GENOMIC DNA]</scope>
</reference>
<name>A0A8C9UYZ7_SCLFO</name>
<evidence type="ECO:0000313" key="1">
    <source>
        <dbReference type="Ensembl" id="ENSSFOP00015007364.1"/>
    </source>
</evidence>
<proteinExistence type="predicted"/>
<dbReference type="InterPro" id="IPR012340">
    <property type="entry name" value="NA-bd_OB-fold"/>
</dbReference>
<protein>
    <submittedName>
        <fullName evidence="1">TEN1 subunit of CST complex</fullName>
    </submittedName>
</protein>
<reference evidence="1" key="2">
    <citation type="submission" date="2025-08" db="UniProtKB">
        <authorList>
            <consortium name="Ensembl"/>
        </authorList>
    </citation>
    <scope>IDENTIFICATION</scope>
</reference>
<evidence type="ECO:0000313" key="2">
    <source>
        <dbReference type="Proteomes" id="UP000694397"/>
    </source>
</evidence>
<sequence length="149" mass="15797">MLPEAGIFHFPWEISSGALGDGTAVRTFGRLVSYRAEDSLAVLSSQHASAQYEVLIHTAFVEPFHPQVGTQYVALGELESKEGKCERLPMFFQNSCNMAWGVWWCSGLGRVLLSGGSGVRVPLGVPCDGLGSRPGCVPSPSGLTPCVAG</sequence>
<organism evidence="1 2">
    <name type="scientific">Scleropages formosus</name>
    <name type="common">Asian bonytongue</name>
    <name type="synonym">Osteoglossum formosum</name>
    <dbReference type="NCBI Taxonomy" id="113540"/>
    <lineage>
        <taxon>Eukaryota</taxon>
        <taxon>Metazoa</taxon>
        <taxon>Chordata</taxon>
        <taxon>Craniata</taxon>
        <taxon>Vertebrata</taxon>
        <taxon>Euteleostomi</taxon>
        <taxon>Actinopterygii</taxon>
        <taxon>Neopterygii</taxon>
        <taxon>Teleostei</taxon>
        <taxon>Osteoglossocephala</taxon>
        <taxon>Osteoglossomorpha</taxon>
        <taxon>Osteoglossiformes</taxon>
        <taxon>Osteoglossidae</taxon>
        <taxon>Scleropages</taxon>
    </lineage>
</organism>
<dbReference type="Ensembl" id="ENSSFOT00015007474.2">
    <property type="protein sequence ID" value="ENSSFOP00015007364.1"/>
    <property type="gene ID" value="ENSSFOG00015004864.2"/>
</dbReference>
<reference evidence="1" key="3">
    <citation type="submission" date="2025-09" db="UniProtKB">
        <authorList>
            <consortium name="Ensembl"/>
        </authorList>
    </citation>
    <scope>IDENTIFICATION</scope>
</reference>
<dbReference type="Proteomes" id="UP000694397">
    <property type="component" value="Chromosome 20"/>
</dbReference>
<accession>A0A8C9UYZ7</accession>
<dbReference type="Gene3D" id="2.40.50.140">
    <property type="entry name" value="Nucleic acid-binding proteins"/>
    <property type="match status" value="1"/>
</dbReference>
<dbReference type="GeneTree" id="ENSGT00390000017589"/>
<dbReference type="GO" id="GO:0010521">
    <property type="term" value="F:telomerase inhibitor activity"/>
    <property type="evidence" value="ECO:0007669"/>
    <property type="project" value="TreeGrafter"/>
</dbReference>
<dbReference type="GO" id="GO:0003697">
    <property type="term" value="F:single-stranded DNA binding"/>
    <property type="evidence" value="ECO:0007669"/>
    <property type="project" value="InterPro"/>
</dbReference>
<dbReference type="OrthoDB" id="342190at2759"/>
<dbReference type="AlphaFoldDB" id="A0A8C9UYZ7"/>
<dbReference type="PANTHER" id="PTHR33905">
    <property type="entry name" value="CST COMPLEX SUBUNIT TEN1"/>
    <property type="match status" value="1"/>
</dbReference>
<keyword evidence="2" id="KW-1185">Reference proteome</keyword>